<comment type="caution">
    <text evidence="1">The sequence shown here is derived from an EMBL/GenBank/DDBJ whole genome shotgun (WGS) entry which is preliminary data.</text>
</comment>
<accession>A0A4R6TP96</accession>
<proteinExistence type="predicted"/>
<protein>
    <submittedName>
        <fullName evidence="1">Uncharacterized protein</fullName>
    </submittedName>
</protein>
<dbReference type="AlphaFoldDB" id="A0A4R6TP96"/>
<organism evidence="1 2">
    <name type="scientific">Zeaxanthinibacter enoshimensis</name>
    <dbReference type="NCBI Taxonomy" id="392009"/>
    <lineage>
        <taxon>Bacteria</taxon>
        <taxon>Pseudomonadati</taxon>
        <taxon>Bacteroidota</taxon>
        <taxon>Flavobacteriia</taxon>
        <taxon>Flavobacteriales</taxon>
        <taxon>Flavobacteriaceae</taxon>
        <taxon>Zeaxanthinibacter</taxon>
    </lineage>
</organism>
<name>A0A4R6TP96_9FLAO</name>
<dbReference type="OrthoDB" id="1178051at2"/>
<dbReference type="EMBL" id="SNYI01000001">
    <property type="protein sequence ID" value="TDQ33414.1"/>
    <property type="molecule type" value="Genomic_DNA"/>
</dbReference>
<keyword evidence="2" id="KW-1185">Reference proteome</keyword>
<evidence type="ECO:0000313" key="2">
    <source>
        <dbReference type="Proteomes" id="UP000295468"/>
    </source>
</evidence>
<reference evidence="1 2" key="1">
    <citation type="submission" date="2019-03" db="EMBL/GenBank/DDBJ databases">
        <title>Genomic Encyclopedia of Archaeal and Bacterial Type Strains, Phase II (KMG-II): from individual species to whole genera.</title>
        <authorList>
            <person name="Goeker M."/>
        </authorList>
    </citation>
    <scope>NUCLEOTIDE SEQUENCE [LARGE SCALE GENOMIC DNA]</scope>
    <source>
        <strain evidence="1 2">DSM 18435</strain>
    </source>
</reference>
<sequence length="166" mass="18526">MNLILLFSGLLLLGSDTTPHHPINHTSETDDLVETTSFLITNQALVDNGRDNENPWGLERGLSVAEFLEPDLSEINFIEEENEIDLGFDTREYLPENFDPYSAPVDPMSVSYIEDEESDLDPEIDTSLFLPTGFDPYAAYNEPIKITVRGIKCLSGEAAEKKLSSL</sequence>
<dbReference type="RefSeq" id="WP_133643404.1">
    <property type="nucleotide sequence ID" value="NZ_SNYI01000001.1"/>
</dbReference>
<dbReference type="Proteomes" id="UP000295468">
    <property type="component" value="Unassembled WGS sequence"/>
</dbReference>
<gene>
    <name evidence="1" type="ORF">CLV82_1254</name>
</gene>
<evidence type="ECO:0000313" key="1">
    <source>
        <dbReference type="EMBL" id="TDQ33414.1"/>
    </source>
</evidence>